<proteinExistence type="predicted"/>
<dbReference type="Proteomes" id="UP000887565">
    <property type="component" value="Unplaced"/>
</dbReference>
<dbReference type="WBParaSite" id="nRc.2.0.1.t06986-RA">
    <property type="protein sequence ID" value="nRc.2.0.1.t06986-RA"/>
    <property type="gene ID" value="nRc.2.0.1.g06986"/>
</dbReference>
<dbReference type="AlphaFoldDB" id="A0A915HYS2"/>
<reference evidence="2" key="1">
    <citation type="submission" date="2022-11" db="UniProtKB">
        <authorList>
            <consortium name="WormBaseParasite"/>
        </authorList>
    </citation>
    <scope>IDENTIFICATION</scope>
</reference>
<protein>
    <submittedName>
        <fullName evidence="2">Uncharacterized protein</fullName>
    </submittedName>
</protein>
<keyword evidence="1" id="KW-1185">Reference proteome</keyword>
<evidence type="ECO:0000313" key="1">
    <source>
        <dbReference type="Proteomes" id="UP000887565"/>
    </source>
</evidence>
<accession>A0A915HYS2</accession>
<name>A0A915HYS2_ROMCU</name>
<organism evidence="1 2">
    <name type="scientific">Romanomermis culicivorax</name>
    <name type="common">Nematode worm</name>
    <dbReference type="NCBI Taxonomy" id="13658"/>
    <lineage>
        <taxon>Eukaryota</taxon>
        <taxon>Metazoa</taxon>
        <taxon>Ecdysozoa</taxon>
        <taxon>Nematoda</taxon>
        <taxon>Enoplea</taxon>
        <taxon>Dorylaimia</taxon>
        <taxon>Mermithida</taxon>
        <taxon>Mermithoidea</taxon>
        <taxon>Mermithidae</taxon>
        <taxon>Romanomermis</taxon>
    </lineage>
</organism>
<evidence type="ECO:0000313" key="2">
    <source>
        <dbReference type="WBParaSite" id="nRc.2.0.1.t06986-RA"/>
    </source>
</evidence>
<sequence length="220" mass="25540">MHVVQRRGQPQSCLTYWMNCIPERELAFNHGPGTHICNGFALSLIILEEDLHMDTAIEETDIEESNYTAKPHCWFHFYSGLLNIIHFPNHYSFPRPIYAHPLPTTASLHMLTTEELLHHPILMHALEPAYEELLETPIFDLNIAKLPPSTDAPALPERTATGDFSARATRINKFLKIMLDDISIPFQWMIPHGFNLPQWTQSKYCNHRPNINRYPRGKYR</sequence>